<dbReference type="CDD" id="cd16907">
    <property type="entry name" value="YEATS_YEATS2_like"/>
    <property type="match status" value="1"/>
</dbReference>
<dbReference type="InterPro" id="IPR055129">
    <property type="entry name" value="YEATS_dom"/>
</dbReference>
<dbReference type="Proteomes" id="UP001372834">
    <property type="component" value="Unassembled WGS sequence"/>
</dbReference>
<comment type="caution">
    <text evidence="5">The sequence shown here is derived from an EMBL/GenBank/DDBJ whole genome shotgun (WGS) entry which is preliminary data.</text>
</comment>
<reference evidence="5 6" key="1">
    <citation type="submission" date="2023-10" db="EMBL/GenBank/DDBJ databases">
        <title>Genomes of two closely related lineages of the louse Polyplax serrata with different host specificities.</title>
        <authorList>
            <person name="Martinu J."/>
            <person name="Tarabai H."/>
            <person name="Stefka J."/>
            <person name="Hypsa V."/>
        </authorList>
    </citation>
    <scope>NUCLEOTIDE SEQUENCE [LARGE SCALE GENOMIC DNA]</scope>
    <source>
        <strain evidence="5">HR10_N</strain>
    </source>
</reference>
<dbReference type="InterPro" id="IPR038704">
    <property type="entry name" value="YEAST_sf"/>
</dbReference>
<dbReference type="AlphaFoldDB" id="A0AAN8PJZ8"/>
<protein>
    <recommendedName>
        <fullName evidence="4">YEATS domain-containing protein</fullName>
    </recommendedName>
</protein>
<dbReference type="PANTHER" id="PTHR23195">
    <property type="entry name" value="YEATS DOMAIN"/>
    <property type="match status" value="1"/>
</dbReference>
<dbReference type="Gene3D" id="2.60.40.1970">
    <property type="entry name" value="YEATS domain"/>
    <property type="match status" value="1"/>
</dbReference>
<evidence type="ECO:0000256" key="1">
    <source>
        <dbReference type="ARBA" id="ARBA00023242"/>
    </source>
</evidence>
<dbReference type="Pfam" id="PF03366">
    <property type="entry name" value="YEATS"/>
    <property type="match status" value="1"/>
</dbReference>
<evidence type="ECO:0000313" key="5">
    <source>
        <dbReference type="EMBL" id="KAK6634548.1"/>
    </source>
</evidence>
<dbReference type="InterPro" id="IPR005033">
    <property type="entry name" value="YEATS"/>
</dbReference>
<feature type="region of interest" description="Disordered" evidence="3">
    <location>
        <begin position="619"/>
        <end position="674"/>
    </location>
</feature>
<name>A0AAN8PJZ8_POLSC</name>
<evidence type="ECO:0000256" key="3">
    <source>
        <dbReference type="SAM" id="MobiDB-lite"/>
    </source>
</evidence>
<evidence type="ECO:0000256" key="2">
    <source>
        <dbReference type="PROSITE-ProRule" id="PRU00376"/>
    </source>
</evidence>
<evidence type="ECO:0000313" key="6">
    <source>
        <dbReference type="Proteomes" id="UP001372834"/>
    </source>
</evidence>
<proteinExistence type="predicted"/>
<feature type="domain" description="YEATS" evidence="4">
    <location>
        <begin position="172"/>
        <end position="340"/>
    </location>
</feature>
<dbReference type="GO" id="GO:0006355">
    <property type="term" value="P:regulation of DNA-templated transcription"/>
    <property type="evidence" value="ECO:0007669"/>
    <property type="project" value="InterPro"/>
</dbReference>
<dbReference type="GO" id="GO:0005634">
    <property type="term" value="C:nucleus"/>
    <property type="evidence" value="ECO:0007669"/>
    <property type="project" value="UniProtKB-SubCell"/>
</dbReference>
<gene>
    <name evidence="5" type="ORF">RUM43_011949</name>
</gene>
<dbReference type="InterPro" id="IPR055127">
    <property type="entry name" value="YEATS2_3HBD"/>
</dbReference>
<comment type="subcellular location">
    <subcellularLocation>
        <location evidence="2">Nucleus</location>
    </subcellularLocation>
</comment>
<feature type="compositionally biased region" description="Basic and acidic residues" evidence="3">
    <location>
        <begin position="125"/>
        <end position="139"/>
    </location>
</feature>
<accession>A0AAN8PJZ8</accession>
<dbReference type="Pfam" id="PF22951">
    <property type="entry name" value="3HBD"/>
    <property type="match status" value="1"/>
</dbReference>
<evidence type="ECO:0000259" key="4">
    <source>
        <dbReference type="PROSITE" id="PS51037"/>
    </source>
</evidence>
<dbReference type="PROSITE" id="PS51037">
    <property type="entry name" value="YEATS"/>
    <property type="match status" value="1"/>
</dbReference>
<keyword evidence="1 2" id="KW-0539">Nucleus</keyword>
<sequence length="858" mass="98606">MEDNSVDKEKAEKIKVIVEKEIEKELLSKQNEVSLITEKIKDILRNLELLKYVVAVSYYDQNTAITSKKGQEEEGEDEKVQTQIHPCVKKLLPFRSNYNKSLGNGLGIHSYETRNSKKPNSNESKSLEIKKEPDDRPIEKQTGQVAGNIRIPQYVPPLPDPQQSLPETNTTRTHESMECFRVVVGNVSKWIPPDTREDNSTHKWMVYIRNKDEGKDVTKHLKKVRYFLHESYKPHDIIDVTAPFQLTRRGWGEFPIRIQLHFVHPQNKPIDIIHNLKLDMTCSGVQMLGAETVVDVCLYPTKTPNTDSKEATKNPKRDSFVKEEVVKEKQDVFDGSLLTSIAGFNPGMKEDSVNVKQEVMDEEDSTSAQDFFIPKIEEMKQAISNSRKYLLDRRRALRTIEIEHNYLGGDECQSDFSLSNFTKSVLKLDPGKSFGSQRTSWRNGLDPSQVSQLLDKRTQDRFKRMELYSSQSEEKIFIKLKNAVQKLEAETQSKYCLKVFRHTYLVNVLQRAHATKLKSVEALIRWFVQRWPIITKLSADPTYKMVHPYSCPSEEEFFRYSVGKQRSAEWFRAKAIQKVLKSLKSVVPIEEEIWSTKEIVLWSRFHGYFPSVPNSVKVKQEPSEYSEESRRKPSVKSCESSSDSEDGGDGEYRKPEAKLMGNRPLSNGLPSVEKGKHFKKNRKKDFLGEDNERPINYMDYNTCTDANEDTTRFGAKEFRSLQVGEDTEIEVVEVEKEEVQESPSKATRAKIQISTVPDGEIIFNRFTCETARQIGIKITEEEVIPGVMADSVARVFSQSVSSFLEELVRRSCAQAWMRNGDRCPESIEQSDILAALIEYPRFDIFTNRGLGQNVAPRK</sequence>
<feature type="compositionally biased region" description="Basic and acidic residues" evidence="3">
    <location>
        <begin position="619"/>
        <end position="631"/>
    </location>
</feature>
<dbReference type="EMBL" id="JAWJWE010000005">
    <property type="protein sequence ID" value="KAK6634548.1"/>
    <property type="molecule type" value="Genomic_DNA"/>
</dbReference>
<organism evidence="5 6">
    <name type="scientific">Polyplax serrata</name>
    <name type="common">Common mouse louse</name>
    <dbReference type="NCBI Taxonomy" id="468196"/>
    <lineage>
        <taxon>Eukaryota</taxon>
        <taxon>Metazoa</taxon>
        <taxon>Ecdysozoa</taxon>
        <taxon>Arthropoda</taxon>
        <taxon>Hexapoda</taxon>
        <taxon>Insecta</taxon>
        <taxon>Pterygota</taxon>
        <taxon>Neoptera</taxon>
        <taxon>Paraneoptera</taxon>
        <taxon>Psocodea</taxon>
        <taxon>Troctomorpha</taxon>
        <taxon>Phthiraptera</taxon>
        <taxon>Anoplura</taxon>
        <taxon>Polyplacidae</taxon>
        <taxon>Polyplax</taxon>
    </lineage>
</organism>
<feature type="region of interest" description="Disordered" evidence="3">
    <location>
        <begin position="109"/>
        <end position="169"/>
    </location>
</feature>